<dbReference type="AlphaFoldDB" id="A0ABD6XKX0"/>
<gene>
    <name evidence="2" type="ORF">C7430_12210</name>
</gene>
<comment type="caution">
    <text evidence="2">The sequence shown here is derived from an EMBL/GenBank/DDBJ whole genome shotgun (WGS) entry which is preliminary data.</text>
</comment>
<accession>A0ABD6XKX0</accession>
<feature type="region of interest" description="Disordered" evidence="1">
    <location>
        <begin position="1"/>
        <end position="23"/>
    </location>
</feature>
<reference evidence="2 3" key="1">
    <citation type="submission" date="2018-05" db="EMBL/GenBank/DDBJ databases">
        <title>Genomic Encyclopedia of Type Strains, Phase IV (KMG-V): Genome sequencing to study the core and pangenomes of soil and plant-associated prokaryotes.</title>
        <authorList>
            <person name="Whitman W."/>
        </authorList>
    </citation>
    <scope>NUCLEOTIDE SEQUENCE [LARGE SCALE GENOMIC DNA]</scope>
    <source>
        <strain evidence="2 3">PNG 92-11</strain>
    </source>
</reference>
<evidence type="ECO:0000313" key="2">
    <source>
        <dbReference type="EMBL" id="PWJ72851.1"/>
    </source>
</evidence>
<name>A0ABD6XKX0_ENTAG</name>
<dbReference type="EMBL" id="QGHE01000022">
    <property type="protein sequence ID" value="PWJ72851.1"/>
    <property type="molecule type" value="Genomic_DNA"/>
</dbReference>
<organism evidence="2 3">
    <name type="scientific">Enterobacter agglomerans</name>
    <name type="common">Erwinia herbicola</name>
    <name type="synonym">Pantoea agglomerans</name>
    <dbReference type="NCBI Taxonomy" id="549"/>
    <lineage>
        <taxon>Bacteria</taxon>
        <taxon>Pseudomonadati</taxon>
        <taxon>Pseudomonadota</taxon>
        <taxon>Gammaproteobacteria</taxon>
        <taxon>Enterobacterales</taxon>
        <taxon>Erwiniaceae</taxon>
        <taxon>Pantoea</taxon>
        <taxon>Pantoea agglomerans group</taxon>
    </lineage>
</organism>
<proteinExistence type="predicted"/>
<evidence type="ECO:0000313" key="3">
    <source>
        <dbReference type="Proteomes" id="UP000245996"/>
    </source>
</evidence>
<dbReference type="Proteomes" id="UP000245996">
    <property type="component" value="Unassembled WGS sequence"/>
</dbReference>
<sequence>MTRLKVPLHGGHRVPHEPERHMPVRGGLLLDKNMYVPIACTSFQAAECVTEILPVVVLNERTEFQLQCT</sequence>
<evidence type="ECO:0000256" key="1">
    <source>
        <dbReference type="SAM" id="MobiDB-lite"/>
    </source>
</evidence>
<protein>
    <submittedName>
        <fullName evidence="2">Uncharacterized protein</fullName>
    </submittedName>
</protein>